<dbReference type="Proteomes" id="UP000182484">
    <property type="component" value="Unassembled WGS sequence"/>
</dbReference>
<evidence type="ECO:0000259" key="1">
    <source>
        <dbReference type="Pfam" id="PF21724"/>
    </source>
</evidence>
<accession>A0AB74EQ64</accession>
<gene>
    <name evidence="2" type="ORF">ESCNG_160028</name>
</gene>
<protein>
    <recommendedName>
        <fullName evidence="1">NAD(+)--protein-arginine ADP-ribosyltransferase Tre1-like N-terminal domain-containing protein</fullName>
    </recommendedName>
</protein>
<organism evidence="2 3">
    <name type="scientific">Neisseria gonorrhoeae</name>
    <dbReference type="NCBI Taxonomy" id="485"/>
    <lineage>
        <taxon>Bacteria</taxon>
        <taxon>Pseudomonadati</taxon>
        <taxon>Pseudomonadota</taxon>
        <taxon>Betaproteobacteria</taxon>
        <taxon>Neisseriales</taxon>
        <taxon>Neisseriaceae</taxon>
        <taxon>Neisseria</taxon>
    </lineage>
</organism>
<dbReference type="Pfam" id="PF21724">
    <property type="entry name" value="DUF6861"/>
    <property type="match status" value="1"/>
</dbReference>
<feature type="domain" description="NAD(+)--protein-arginine ADP-ribosyltransferase Tre1-like N-terminal" evidence="1">
    <location>
        <begin position="43"/>
        <end position="87"/>
    </location>
</feature>
<evidence type="ECO:0000313" key="3">
    <source>
        <dbReference type="Proteomes" id="UP000182484"/>
    </source>
</evidence>
<name>A0AB74EQ64_NEIGO</name>
<sequence>MQIMSNDENLLFSQPHLTKVNIMQVLTLDEIQQVSGAACNWRDFSKNTIGSALGGAAGGAIVGSFAGGIGAIPGAKFGAIGGAITGSVQYGSTCWW</sequence>
<dbReference type="EMBL" id="FMTB01000008">
    <property type="protein sequence ID" value="SCW09798.1"/>
    <property type="molecule type" value="Genomic_DNA"/>
</dbReference>
<dbReference type="AlphaFoldDB" id="A0AB74EQ64"/>
<proteinExistence type="predicted"/>
<comment type="caution">
    <text evidence="2">The sequence shown here is derived from an EMBL/GenBank/DDBJ whole genome shotgun (WGS) entry which is preliminary data.</text>
</comment>
<evidence type="ECO:0000313" key="2">
    <source>
        <dbReference type="EMBL" id="SCW09798.1"/>
    </source>
</evidence>
<dbReference type="InterPro" id="IPR049195">
    <property type="entry name" value="Tre1-like_N"/>
</dbReference>
<reference evidence="2 3" key="1">
    <citation type="submission" date="2016-09" db="EMBL/GenBank/DDBJ databases">
        <authorList>
            <person name="Kumanski S."/>
            <person name="Beatrice B."/>
        </authorList>
    </citation>
    <scope>NUCLEOTIDE SEQUENCE [LARGE SCALE GENOMIC DNA]</scope>
    <source>
        <strain evidence="2">Mankind</strain>
    </source>
</reference>